<sequence>MNTPHGRPPQPPRGWRGPAAGPSGTLPNFPMDQLGPAPGGYPPPPEPRYGPPPTARPATVGQRVVARLVDGVVVAAPSTLLLFLLNSWTPTLGQALFLLPFFMLVIGGAYEVTMLTEAGGATLGKRMTGIAVVRADAEPLDTRTAVVRWGSVYGGLLIPFIGTLFTVLMVLSPFFDKSGRYRGWYDRAAHTLVVATR</sequence>
<accession>A0A8J3CCY4</accession>
<evidence type="ECO:0000256" key="5">
    <source>
        <dbReference type="ARBA" id="ARBA00023136"/>
    </source>
</evidence>
<reference evidence="9" key="2">
    <citation type="submission" date="2020-09" db="EMBL/GenBank/DDBJ databases">
        <authorList>
            <person name="Sun Q."/>
            <person name="Zhou Y."/>
        </authorList>
    </citation>
    <scope>NUCLEOTIDE SEQUENCE</scope>
    <source>
        <strain evidence="9">CGMCC 4.5737</strain>
    </source>
</reference>
<organism evidence="9 10">
    <name type="scientific">Longimycelium tulufanense</name>
    <dbReference type="NCBI Taxonomy" id="907463"/>
    <lineage>
        <taxon>Bacteria</taxon>
        <taxon>Bacillati</taxon>
        <taxon>Actinomycetota</taxon>
        <taxon>Actinomycetes</taxon>
        <taxon>Pseudonocardiales</taxon>
        <taxon>Pseudonocardiaceae</taxon>
        <taxon>Longimycelium</taxon>
    </lineage>
</organism>
<comment type="caution">
    <text evidence="9">The sequence shown here is derived from an EMBL/GenBank/DDBJ whole genome shotgun (WGS) entry which is preliminary data.</text>
</comment>
<feature type="compositionally biased region" description="Pro residues" evidence="6">
    <location>
        <begin position="39"/>
        <end position="55"/>
    </location>
</feature>
<evidence type="ECO:0000259" key="8">
    <source>
        <dbReference type="Pfam" id="PF06271"/>
    </source>
</evidence>
<name>A0A8J3CCY4_9PSEU</name>
<evidence type="ECO:0000256" key="7">
    <source>
        <dbReference type="SAM" id="Phobius"/>
    </source>
</evidence>
<keyword evidence="3 7" id="KW-0812">Transmembrane</keyword>
<dbReference type="InterPro" id="IPR051791">
    <property type="entry name" value="Pra-immunoreactive"/>
</dbReference>
<dbReference type="RefSeq" id="WP_189061099.1">
    <property type="nucleotide sequence ID" value="NZ_BMMK01000035.1"/>
</dbReference>
<dbReference type="Proteomes" id="UP000637578">
    <property type="component" value="Unassembled WGS sequence"/>
</dbReference>
<feature type="compositionally biased region" description="Low complexity" evidence="6">
    <location>
        <begin position="13"/>
        <end position="24"/>
    </location>
</feature>
<evidence type="ECO:0000313" key="10">
    <source>
        <dbReference type="Proteomes" id="UP000637578"/>
    </source>
</evidence>
<dbReference type="Pfam" id="PF06271">
    <property type="entry name" value="RDD"/>
    <property type="match status" value="1"/>
</dbReference>
<keyword evidence="10" id="KW-1185">Reference proteome</keyword>
<evidence type="ECO:0000256" key="2">
    <source>
        <dbReference type="ARBA" id="ARBA00022475"/>
    </source>
</evidence>
<protein>
    <recommendedName>
        <fullName evidence="8">RDD domain-containing protein</fullName>
    </recommendedName>
</protein>
<dbReference type="EMBL" id="BMMK01000035">
    <property type="protein sequence ID" value="GGM75350.1"/>
    <property type="molecule type" value="Genomic_DNA"/>
</dbReference>
<dbReference type="PANTHER" id="PTHR36115">
    <property type="entry name" value="PROLINE-RICH ANTIGEN HOMOLOG-RELATED"/>
    <property type="match status" value="1"/>
</dbReference>
<dbReference type="PANTHER" id="PTHR36115:SF4">
    <property type="entry name" value="MEMBRANE PROTEIN"/>
    <property type="match status" value="1"/>
</dbReference>
<keyword evidence="4 7" id="KW-1133">Transmembrane helix</keyword>
<dbReference type="GO" id="GO:0005886">
    <property type="term" value="C:plasma membrane"/>
    <property type="evidence" value="ECO:0007669"/>
    <property type="project" value="UniProtKB-SubCell"/>
</dbReference>
<feature type="domain" description="RDD" evidence="8">
    <location>
        <begin position="58"/>
        <end position="189"/>
    </location>
</feature>
<dbReference type="InterPro" id="IPR010432">
    <property type="entry name" value="RDD"/>
</dbReference>
<comment type="subcellular location">
    <subcellularLocation>
        <location evidence="1">Cell membrane</location>
        <topology evidence="1">Multi-pass membrane protein</topology>
    </subcellularLocation>
</comment>
<feature type="transmembrane region" description="Helical" evidence="7">
    <location>
        <begin position="92"/>
        <end position="110"/>
    </location>
</feature>
<feature type="transmembrane region" description="Helical" evidence="7">
    <location>
        <begin position="64"/>
        <end position="85"/>
    </location>
</feature>
<reference evidence="9" key="1">
    <citation type="journal article" date="2014" name="Int. J. Syst. Evol. Microbiol.">
        <title>Complete genome sequence of Corynebacterium casei LMG S-19264T (=DSM 44701T), isolated from a smear-ripened cheese.</title>
        <authorList>
            <consortium name="US DOE Joint Genome Institute (JGI-PGF)"/>
            <person name="Walter F."/>
            <person name="Albersmeier A."/>
            <person name="Kalinowski J."/>
            <person name="Ruckert C."/>
        </authorList>
    </citation>
    <scope>NUCLEOTIDE SEQUENCE</scope>
    <source>
        <strain evidence="9">CGMCC 4.5737</strain>
    </source>
</reference>
<feature type="region of interest" description="Disordered" evidence="6">
    <location>
        <begin position="1"/>
        <end position="57"/>
    </location>
</feature>
<feature type="compositionally biased region" description="Pro residues" evidence="6">
    <location>
        <begin position="1"/>
        <end position="12"/>
    </location>
</feature>
<dbReference type="AlphaFoldDB" id="A0A8J3CCY4"/>
<evidence type="ECO:0000256" key="1">
    <source>
        <dbReference type="ARBA" id="ARBA00004651"/>
    </source>
</evidence>
<gene>
    <name evidence="9" type="ORF">GCM10012275_52520</name>
</gene>
<keyword evidence="2" id="KW-1003">Cell membrane</keyword>
<feature type="transmembrane region" description="Helical" evidence="7">
    <location>
        <begin position="152"/>
        <end position="175"/>
    </location>
</feature>
<evidence type="ECO:0000256" key="3">
    <source>
        <dbReference type="ARBA" id="ARBA00022692"/>
    </source>
</evidence>
<evidence type="ECO:0000256" key="6">
    <source>
        <dbReference type="SAM" id="MobiDB-lite"/>
    </source>
</evidence>
<keyword evidence="5 7" id="KW-0472">Membrane</keyword>
<evidence type="ECO:0000256" key="4">
    <source>
        <dbReference type="ARBA" id="ARBA00022989"/>
    </source>
</evidence>
<proteinExistence type="predicted"/>
<evidence type="ECO:0000313" key="9">
    <source>
        <dbReference type="EMBL" id="GGM75350.1"/>
    </source>
</evidence>